<evidence type="ECO:0000256" key="1">
    <source>
        <dbReference type="ARBA" id="ARBA00004953"/>
    </source>
</evidence>
<name>A0AA96V6W7_9EURY</name>
<keyword evidence="7" id="KW-1185">Reference proteome</keyword>
<organism evidence="6 7">
    <name type="scientific">Methanolapillus ohkumae</name>
    <dbReference type="NCBI Taxonomy" id="3028298"/>
    <lineage>
        <taxon>Archaea</taxon>
        <taxon>Methanobacteriati</taxon>
        <taxon>Methanobacteriota</taxon>
        <taxon>Stenosarchaea group</taxon>
        <taxon>Methanomicrobia</taxon>
        <taxon>Methanosarcinales</taxon>
        <taxon>Methanosarcinaceae</taxon>
        <taxon>Methanolapillus</taxon>
    </lineage>
</organism>
<dbReference type="EMBL" id="CP131061">
    <property type="protein sequence ID" value="WNY27223.1"/>
    <property type="molecule type" value="Genomic_DNA"/>
</dbReference>
<comment type="pathway">
    <text evidence="1">Cofactor biosynthesis; adenosylcobalamin biosynthesis.</text>
</comment>
<dbReference type="AlphaFoldDB" id="A0AA96V6W7"/>
<accession>A0AA96V6W7</accession>
<dbReference type="GeneID" id="89228433"/>
<keyword evidence="3" id="KW-0169">Cobalamin biosynthesis</keyword>
<gene>
    <name evidence="6" type="ORF">MsAm2_10150</name>
</gene>
<dbReference type="GO" id="GO:0009236">
    <property type="term" value="P:cobalamin biosynthetic process"/>
    <property type="evidence" value="ECO:0007669"/>
    <property type="project" value="UniProtKB-KW"/>
</dbReference>
<comment type="similarity">
    <text evidence="2">Belongs to the CobH/CbiC family.</text>
</comment>
<dbReference type="InterPro" id="IPR036588">
    <property type="entry name" value="CobH/CbiC_sf"/>
</dbReference>
<dbReference type="PANTHER" id="PTHR43588">
    <property type="entry name" value="COBALT-PRECORRIN-8 METHYLMUTASE"/>
    <property type="match status" value="1"/>
</dbReference>
<evidence type="ECO:0000313" key="6">
    <source>
        <dbReference type="EMBL" id="WNY27223.1"/>
    </source>
</evidence>
<protein>
    <recommendedName>
        <fullName evidence="5">Cobalamin biosynthesis precorrin-8X methylmutase CobH/CbiC domain-containing protein</fullName>
    </recommendedName>
</protein>
<reference evidence="6 7" key="1">
    <citation type="submission" date="2023-07" db="EMBL/GenBank/DDBJ databases">
        <title>Closed genome sequence of Methanosarcinaceae archaeon Am2.</title>
        <authorList>
            <person name="Poehlein A."/>
            <person name="Protasov E."/>
            <person name="Platt K."/>
            <person name="Reeh H."/>
            <person name="Daniel R."/>
            <person name="Brune A."/>
        </authorList>
    </citation>
    <scope>NUCLEOTIDE SEQUENCE [LARGE SCALE GENOMIC DNA]</scope>
    <source>
        <strain evidence="6 7">Am2</strain>
    </source>
</reference>
<evidence type="ECO:0000256" key="4">
    <source>
        <dbReference type="ARBA" id="ARBA00023235"/>
    </source>
</evidence>
<dbReference type="GO" id="GO:0016993">
    <property type="term" value="F:precorrin-8X methylmutase activity"/>
    <property type="evidence" value="ECO:0007669"/>
    <property type="project" value="InterPro"/>
</dbReference>
<sequence>MSGQNEKQEYDLNISEIYDQLQKRPEPPKPPVKTEEFEEIHDVNNENKIRLACILESGDLDFRDRLVFRMHPIAAGIKAFKNNSKIYTDTPLMKDAILSKIREEREKKSASAFLFDLEVICAADHPKAKEFSEKHNLSKAAAGFMVLKNEIKNSIVVIGQDDSALLGVGRLAERGNKPFLILGFPAGFENQKQSKEFLENNKLETPFILSSGTKGGIMIAAAVVVELFKIWNDEQSMTKD</sequence>
<evidence type="ECO:0000313" key="7">
    <source>
        <dbReference type="Proteomes" id="UP001304970"/>
    </source>
</evidence>
<dbReference type="Proteomes" id="UP001304970">
    <property type="component" value="Chromosome"/>
</dbReference>
<dbReference type="SUPFAM" id="SSF63965">
    <property type="entry name" value="Precorrin-8X methylmutase CbiC/CobH"/>
    <property type="match status" value="1"/>
</dbReference>
<keyword evidence="4" id="KW-0413">Isomerase</keyword>
<evidence type="ECO:0000259" key="5">
    <source>
        <dbReference type="Pfam" id="PF02570"/>
    </source>
</evidence>
<evidence type="ECO:0000256" key="3">
    <source>
        <dbReference type="ARBA" id="ARBA00022573"/>
    </source>
</evidence>
<evidence type="ECO:0000256" key="2">
    <source>
        <dbReference type="ARBA" id="ARBA00009774"/>
    </source>
</evidence>
<dbReference type="InterPro" id="IPR003722">
    <property type="entry name" value="Cbl_synth_CobH/CbiC"/>
</dbReference>
<proteinExistence type="inferred from homology"/>
<dbReference type="Pfam" id="PF02570">
    <property type="entry name" value="CbiC"/>
    <property type="match status" value="1"/>
</dbReference>
<dbReference type="PANTHER" id="PTHR43588:SF1">
    <property type="entry name" value="COBALT-PRECORRIN-8 METHYLMUTASE"/>
    <property type="match status" value="1"/>
</dbReference>
<feature type="domain" description="Cobalamin biosynthesis precorrin-8X methylmutase CobH/CbiC" evidence="5">
    <location>
        <begin position="44"/>
        <end position="229"/>
    </location>
</feature>
<dbReference type="RefSeq" id="WP_338097199.1">
    <property type="nucleotide sequence ID" value="NZ_CP131061.1"/>
</dbReference>
<dbReference type="Gene3D" id="3.40.50.10230">
    <property type="entry name" value="Cobalamin biosynthesis CobH/CbiC, precorrin-8X methylmutase"/>
    <property type="match status" value="1"/>
</dbReference>